<comment type="similarity">
    <text evidence="1 4">Belongs to the antibiotic N-acetyltransferase family.</text>
</comment>
<keyword evidence="4" id="KW-0046">Antibiotic resistance</keyword>
<evidence type="ECO:0000313" key="6">
    <source>
        <dbReference type="Proteomes" id="UP000548423"/>
    </source>
</evidence>
<proteinExistence type="inferred from homology"/>
<dbReference type="SUPFAM" id="SSF110710">
    <property type="entry name" value="TTHA0583/YokD-like"/>
    <property type="match status" value="1"/>
</dbReference>
<dbReference type="Proteomes" id="UP000548423">
    <property type="component" value="Unassembled WGS sequence"/>
</dbReference>
<evidence type="ECO:0000256" key="3">
    <source>
        <dbReference type="ARBA" id="ARBA00023315"/>
    </source>
</evidence>
<name>A0A852TMX7_9BACI</name>
<dbReference type="EC" id="2.3.1.-" evidence="4"/>
<gene>
    <name evidence="5" type="ORF">F4694_005863</name>
</gene>
<dbReference type="InterPro" id="IPR003679">
    <property type="entry name" value="Amioglycoside_AcTrfase"/>
</dbReference>
<comment type="caution">
    <text evidence="5">The sequence shown here is derived from an EMBL/GenBank/DDBJ whole genome shotgun (WGS) entry which is preliminary data.</text>
</comment>
<evidence type="ECO:0000256" key="2">
    <source>
        <dbReference type="ARBA" id="ARBA00022679"/>
    </source>
</evidence>
<dbReference type="EMBL" id="JACCBX010000017">
    <property type="protein sequence ID" value="NYE09006.1"/>
    <property type="molecule type" value="Genomic_DNA"/>
</dbReference>
<evidence type="ECO:0000256" key="4">
    <source>
        <dbReference type="RuleBase" id="RU365031"/>
    </source>
</evidence>
<protein>
    <recommendedName>
        <fullName evidence="4">Aminoglycoside N(3)-acetyltransferase</fullName>
        <ecNumber evidence="4">2.3.1.-</ecNumber>
    </recommendedName>
</protein>
<keyword evidence="3 4" id="KW-0012">Acyltransferase</keyword>
<dbReference type="GO" id="GO:0046677">
    <property type="term" value="P:response to antibiotic"/>
    <property type="evidence" value="ECO:0007669"/>
    <property type="project" value="UniProtKB-KW"/>
</dbReference>
<reference evidence="6" key="2">
    <citation type="submission" date="2020-08" db="EMBL/GenBank/DDBJ databases">
        <title>The Agave Microbiome: Exploring the role of microbial communities in plant adaptations to desert environments.</title>
        <authorList>
            <person name="Partida-Martinez L.P."/>
        </authorList>
    </citation>
    <scope>NUCLEOTIDE SEQUENCE [LARGE SCALE GENOMIC DNA]</scope>
    <source>
        <strain evidence="6">AT2.8</strain>
    </source>
</reference>
<comment type="catalytic activity">
    <reaction evidence="4">
        <text>a 2-deoxystreptamine antibiotic + acetyl-CoA = an N(3)-acetyl-2-deoxystreptamine antibiotic + CoA + H(+)</text>
        <dbReference type="Rhea" id="RHEA:12665"/>
        <dbReference type="ChEBI" id="CHEBI:15378"/>
        <dbReference type="ChEBI" id="CHEBI:57287"/>
        <dbReference type="ChEBI" id="CHEBI:57288"/>
        <dbReference type="ChEBI" id="CHEBI:57921"/>
        <dbReference type="ChEBI" id="CHEBI:77452"/>
        <dbReference type="EC" id="2.3.1.81"/>
    </reaction>
</comment>
<dbReference type="Pfam" id="PF02522">
    <property type="entry name" value="Antibiotic_NAT"/>
    <property type="match status" value="1"/>
</dbReference>
<keyword evidence="2 4" id="KW-0808">Transferase</keyword>
<reference evidence="6" key="1">
    <citation type="submission" date="2020-07" db="EMBL/GenBank/DDBJ databases">
        <authorList>
            <person name="Partida-Martinez L."/>
            <person name="Huntemann M."/>
            <person name="Clum A."/>
            <person name="Wang J."/>
            <person name="Palaniappan K."/>
            <person name="Ritter S."/>
            <person name="Chen I.-M."/>
            <person name="Stamatis D."/>
            <person name="Reddy T."/>
            <person name="O'Malley R."/>
            <person name="Daum C."/>
            <person name="Shapiro N."/>
            <person name="Ivanova N."/>
            <person name="Kyrpides N."/>
            <person name="Woyke T."/>
        </authorList>
    </citation>
    <scope>NUCLEOTIDE SEQUENCE [LARGE SCALE GENOMIC DNA]</scope>
    <source>
        <strain evidence="6">AT2.8</strain>
    </source>
</reference>
<dbReference type="InterPro" id="IPR028345">
    <property type="entry name" value="Antibiotic_NAT-like"/>
</dbReference>
<dbReference type="PANTHER" id="PTHR11104">
    <property type="entry name" value="AMINOGLYCOSIDE N3-ACETYLTRANSFERASE"/>
    <property type="match status" value="1"/>
</dbReference>
<sequence length="251" mass="28782">MPVNEYKKLISKQLKELGVAKGDVIFVHSSLSSFGYVPGGERTIIESLYQAVGETGTLLFPSLSYEIVTPENPYFDVVRTPSNVGKIPEYFRKHIAVKRSLNPTHSVSGMGKLVKELLSDHSLDETPCGEHSPYRKLPERNGKILFLGCGIEPNTSMHAIEELVNPPYLFGNFYTYKVIDEHRRTHMLKCRRHDFNGWKQRYDRIEAILEEKQLHSGKVLKANAHLIEAKPLWDRALNILKKDPFYFVERV</sequence>
<dbReference type="AlphaFoldDB" id="A0A852TMX7"/>
<organism evidence="5 6">
    <name type="scientific">Neobacillus niacini</name>
    <dbReference type="NCBI Taxonomy" id="86668"/>
    <lineage>
        <taxon>Bacteria</taxon>
        <taxon>Bacillati</taxon>
        <taxon>Bacillota</taxon>
        <taxon>Bacilli</taxon>
        <taxon>Bacillales</taxon>
        <taxon>Bacillaceae</taxon>
        <taxon>Neobacillus</taxon>
    </lineage>
</organism>
<dbReference type="PANTHER" id="PTHR11104:SF0">
    <property type="entry name" value="SPBETA PROPHAGE-DERIVED AMINOGLYCOSIDE N(3')-ACETYLTRANSFERASE-LIKE PROTEIN YOKD"/>
    <property type="match status" value="1"/>
</dbReference>
<dbReference type="GO" id="GO:0046353">
    <property type="term" value="F:aminoglycoside 3-N-acetyltransferase activity"/>
    <property type="evidence" value="ECO:0007669"/>
    <property type="project" value="UniProtKB-EC"/>
</dbReference>
<accession>A0A852TMX7</accession>
<evidence type="ECO:0000256" key="1">
    <source>
        <dbReference type="ARBA" id="ARBA00006383"/>
    </source>
</evidence>
<evidence type="ECO:0000313" key="5">
    <source>
        <dbReference type="EMBL" id="NYE09006.1"/>
    </source>
</evidence>